<accession>A0A3F3MSV9</accession>
<dbReference type="Pfam" id="PF13557">
    <property type="entry name" value="Phenol_MetA_deg"/>
    <property type="match status" value="1"/>
</dbReference>
<organism evidence="1 2">
    <name type="scientific">Acinetobacter baumannii</name>
    <dbReference type="NCBI Taxonomy" id="470"/>
    <lineage>
        <taxon>Bacteria</taxon>
        <taxon>Pseudomonadati</taxon>
        <taxon>Pseudomonadota</taxon>
        <taxon>Gammaproteobacteria</taxon>
        <taxon>Moraxellales</taxon>
        <taxon>Moraxellaceae</taxon>
        <taxon>Acinetobacter</taxon>
        <taxon>Acinetobacter calcoaceticus/baumannii complex</taxon>
    </lineage>
</organism>
<proteinExistence type="predicted"/>
<comment type="caution">
    <text evidence="1">The sequence shown here is derived from an EMBL/GenBank/DDBJ whole genome shotgun (WGS) entry which is preliminary data.</text>
</comment>
<dbReference type="Proteomes" id="UP000248662">
    <property type="component" value="Unassembled WGS sequence"/>
</dbReference>
<dbReference type="EMBL" id="QKWF01000088">
    <property type="protein sequence ID" value="PZM17463.1"/>
    <property type="molecule type" value="Genomic_DNA"/>
</dbReference>
<gene>
    <name evidence="1" type="ORF">DOL94_09285</name>
</gene>
<dbReference type="AlphaFoldDB" id="A0A3F3MSV9"/>
<evidence type="ECO:0000313" key="2">
    <source>
        <dbReference type="Proteomes" id="UP000248662"/>
    </source>
</evidence>
<feature type="non-terminal residue" evidence="1">
    <location>
        <position position="1"/>
    </location>
</feature>
<evidence type="ECO:0000313" key="1">
    <source>
        <dbReference type="EMBL" id="PZM17463.1"/>
    </source>
</evidence>
<dbReference type="RefSeq" id="WP_146239067.1">
    <property type="nucleotide sequence ID" value="NZ_QKWF01000088.1"/>
</dbReference>
<reference evidence="1 2" key="1">
    <citation type="submission" date="2018-06" db="EMBL/GenBank/DDBJ databases">
        <title>Carbapenemase-producing Acinetobacter spp. from environmental sources in an hospital from French Polynesia.</title>
        <authorList>
            <person name="Bonnin R.A."/>
            <person name="Levy M."/>
            <person name="Cuzon G."/>
            <person name="Dortet L."/>
            <person name="Naas T."/>
        </authorList>
    </citation>
    <scope>NUCLEOTIDE SEQUENCE [LARGE SCALE GENOMIC DNA]</scope>
    <source>
        <strain evidence="1 2">R10</strain>
    </source>
</reference>
<sequence>AIPTINYKIAGKLSGYSEFVYRKAESQDYQYGLGTGLVYAVNNRTQLDANIGVDLEGQDKSYKGGLGMAFLF</sequence>
<protein>
    <submittedName>
        <fullName evidence="1">Transporter</fullName>
    </submittedName>
</protein>
<dbReference type="InterPro" id="IPR025737">
    <property type="entry name" value="FApF"/>
</dbReference>
<name>A0A3F3MSV9_ACIBA</name>